<keyword evidence="1" id="KW-1133">Transmembrane helix</keyword>
<protein>
    <submittedName>
        <fullName evidence="2">Uncharacterized protein</fullName>
    </submittedName>
</protein>
<keyword evidence="1" id="KW-0472">Membrane</keyword>
<evidence type="ECO:0000313" key="2">
    <source>
        <dbReference type="EMBL" id="KAF7257123.1"/>
    </source>
</evidence>
<gene>
    <name evidence="2" type="ORF">EG68_05399</name>
</gene>
<sequence>MNAMRISTGNTDYVFFFVSIFGSVLCSIILLLFIYLFVRNIIRICRKKKTIKKYEIIENFPENAISKSPYIENSLSIECHRDG</sequence>
<keyword evidence="3" id="KW-1185">Reference proteome</keyword>
<organism evidence="2 3">
    <name type="scientific">Paragonimus skrjabini miyazakii</name>
    <dbReference type="NCBI Taxonomy" id="59628"/>
    <lineage>
        <taxon>Eukaryota</taxon>
        <taxon>Metazoa</taxon>
        <taxon>Spiralia</taxon>
        <taxon>Lophotrochozoa</taxon>
        <taxon>Platyhelminthes</taxon>
        <taxon>Trematoda</taxon>
        <taxon>Digenea</taxon>
        <taxon>Plagiorchiida</taxon>
        <taxon>Troglotremata</taxon>
        <taxon>Troglotrematidae</taxon>
        <taxon>Paragonimus</taxon>
    </lineage>
</organism>
<comment type="caution">
    <text evidence="2">The sequence shown here is derived from an EMBL/GenBank/DDBJ whole genome shotgun (WGS) entry which is preliminary data.</text>
</comment>
<dbReference type="Proteomes" id="UP000822476">
    <property type="component" value="Unassembled WGS sequence"/>
</dbReference>
<dbReference type="OrthoDB" id="10412113at2759"/>
<feature type="transmembrane region" description="Helical" evidence="1">
    <location>
        <begin position="13"/>
        <end position="38"/>
    </location>
</feature>
<name>A0A8S9YVN4_9TREM</name>
<accession>A0A8S9YVN4</accession>
<proteinExistence type="predicted"/>
<evidence type="ECO:0000256" key="1">
    <source>
        <dbReference type="SAM" id="Phobius"/>
    </source>
</evidence>
<dbReference type="EMBL" id="JTDE01002613">
    <property type="protein sequence ID" value="KAF7257123.1"/>
    <property type="molecule type" value="Genomic_DNA"/>
</dbReference>
<evidence type="ECO:0000313" key="3">
    <source>
        <dbReference type="Proteomes" id="UP000822476"/>
    </source>
</evidence>
<dbReference type="AlphaFoldDB" id="A0A8S9YVN4"/>
<keyword evidence="1" id="KW-0812">Transmembrane</keyword>
<reference evidence="2" key="1">
    <citation type="submission" date="2019-07" db="EMBL/GenBank/DDBJ databases">
        <title>Annotation for the trematode Paragonimus miyazaki's.</title>
        <authorList>
            <person name="Choi Y.-J."/>
        </authorList>
    </citation>
    <scope>NUCLEOTIDE SEQUENCE</scope>
    <source>
        <strain evidence="2">Japan</strain>
    </source>
</reference>